<dbReference type="PANTHER" id="PTHR48106">
    <property type="entry name" value="QUINONE OXIDOREDUCTASE PIG3-RELATED"/>
    <property type="match status" value="1"/>
</dbReference>
<keyword evidence="2" id="KW-0560">Oxidoreductase</keyword>
<reference evidence="4 5" key="1">
    <citation type="submission" date="2012-05" db="EMBL/GenBank/DDBJ databases">
        <authorList>
            <person name="Weinstock G."/>
            <person name="Sodergren E."/>
            <person name="Lobos E.A."/>
            <person name="Fulton L."/>
            <person name="Fulton R."/>
            <person name="Courtney L."/>
            <person name="Fronick C."/>
            <person name="O'Laughlin M."/>
            <person name="Godfrey J."/>
            <person name="Wilson R.M."/>
            <person name="Miner T."/>
            <person name="Farmer C."/>
            <person name="Delehaunty K."/>
            <person name="Cordes M."/>
            <person name="Minx P."/>
            <person name="Tomlinson C."/>
            <person name="Chen J."/>
            <person name="Wollam A."/>
            <person name="Pepin K.H."/>
            <person name="Bhonagiri V."/>
            <person name="Zhang X."/>
            <person name="Suruliraj S."/>
            <person name="Warren W."/>
            <person name="Mitreva M."/>
            <person name="Mardis E.R."/>
            <person name="Wilson R.K."/>
        </authorList>
    </citation>
    <scope>NUCLEOTIDE SEQUENCE [LARGE SCALE GENOMIC DNA]</scope>
    <source>
        <strain evidence="4 5">F0235</strain>
    </source>
</reference>
<dbReference type="PANTHER" id="PTHR48106:SF8">
    <property type="entry name" value="OS02G0805600 PROTEIN"/>
    <property type="match status" value="1"/>
</dbReference>
<dbReference type="SUPFAM" id="SSF51735">
    <property type="entry name" value="NAD(P)-binding Rossmann-fold domains"/>
    <property type="match status" value="1"/>
</dbReference>
<dbReference type="GO" id="GO:0070402">
    <property type="term" value="F:NADPH binding"/>
    <property type="evidence" value="ECO:0007669"/>
    <property type="project" value="TreeGrafter"/>
</dbReference>
<dbReference type="PROSITE" id="PS01162">
    <property type="entry name" value="QOR_ZETA_CRYSTAL"/>
    <property type="match status" value="1"/>
</dbReference>
<dbReference type="SUPFAM" id="SSF50129">
    <property type="entry name" value="GroES-like"/>
    <property type="match status" value="1"/>
</dbReference>
<dbReference type="HOGENOM" id="CLU_026673_3_4_11"/>
<dbReference type="Proteomes" id="UP000010445">
    <property type="component" value="Unassembled WGS sequence"/>
</dbReference>
<dbReference type="InterPro" id="IPR013154">
    <property type="entry name" value="ADH-like_N"/>
</dbReference>
<evidence type="ECO:0000256" key="1">
    <source>
        <dbReference type="ARBA" id="ARBA00022857"/>
    </source>
</evidence>
<keyword evidence="5" id="KW-1185">Reference proteome</keyword>
<feature type="domain" description="Enoyl reductase (ER)" evidence="3">
    <location>
        <begin position="16"/>
        <end position="320"/>
    </location>
</feature>
<dbReference type="EMBL" id="AMEM01000034">
    <property type="protein sequence ID" value="EKX88854.1"/>
    <property type="molecule type" value="Genomic_DNA"/>
</dbReference>
<name>L1MD09_9CORY</name>
<sequence length="323" mass="33924">MTDTMKAITLSNPEDKTSLTLTEVPIPQLRPGEALVKVHAAGVNRGDLLQAAGHYPPPPGASEIMGLECAGTVEDPGTTTYKRGDRVACLLAGGGYAEYVAVPQGQLMPLPEGYSFAEAASIVEVACTVWSNLVMLAGLHEGQTLLIHGGAGGIGTFAIQLGKALGCTVAVTAGSPEKLQTCKELGADILINYRDEDFAEVMKNKADVILDIMGAKYLDKNVRALAMDGHMVIIGMQGGVKGELNIARLLTKRGTISATALRARKLDDKARIVSATVENVWPMLADGRITHRIHTTIPLADAARAHELLGSGAVTGKVILEVA</sequence>
<dbReference type="InterPro" id="IPR036291">
    <property type="entry name" value="NAD(P)-bd_dom_sf"/>
</dbReference>
<protein>
    <submittedName>
        <fullName evidence="4">NAD(P)H quinone oxidoreductase, PIG3 family</fullName>
    </submittedName>
</protein>
<keyword evidence="1" id="KW-0521">NADP</keyword>
<proteinExistence type="predicted"/>
<comment type="caution">
    <text evidence="4">The sequence shown here is derived from an EMBL/GenBank/DDBJ whole genome shotgun (WGS) entry which is preliminary data.</text>
</comment>
<dbReference type="Gene3D" id="3.40.50.720">
    <property type="entry name" value="NAD(P)-binding Rossmann-like Domain"/>
    <property type="match status" value="1"/>
</dbReference>
<organism evidence="4 5">
    <name type="scientific">Corynebacterium durum F0235</name>
    <dbReference type="NCBI Taxonomy" id="1035195"/>
    <lineage>
        <taxon>Bacteria</taxon>
        <taxon>Bacillati</taxon>
        <taxon>Actinomycetota</taxon>
        <taxon>Actinomycetes</taxon>
        <taxon>Mycobacteriales</taxon>
        <taxon>Corynebacteriaceae</taxon>
        <taxon>Corynebacterium</taxon>
    </lineage>
</organism>
<gene>
    <name evidence="4" type="ORF">HMPREF9997_02080</name>
</gene>
<dbReference type="PATRIC" id="fig|1035195.3.peg.1860"/>
<dbReference type="InterPro" id="IPR011032">
    <property type="entry name" value="GroES-like_sf"/>
</dbReference>
<dbReference type="STRING" id="1035195.HMPREF9997_02080"/>
<dbReference type="InterPro" id="IPR020843">
    <property type="entry name" value="ER"/>
</dbReference>
<dbReference type="AlphaFoldDB" id="L1MD09"/>
<evidence type="ECO:0000259" key="3">
    <source>
        <dbReference type="SMART" id="SM00829"/>
    </source>
</evidence>
<dbReference type="InterPro" id="IPR002364">
    <property type="entry name" value="Quin_OxRdtase/zeta-crystal_CS"/>
</dbReference>
<dbReference type="Gene3D" id="3.90.180.10">
    <property type="entry name" value="Medium-chain alcohol dehydrogenases, catalytic domain"/>
    <property type="match status" value="1"/>
</dbReference>
<dbReference type="NCBIfam" id="TIGR02824">
    <property type="entry name" value="quinone_pig3"/>
    <property type="match status" value="1"/>
</dbReference>
<dbReference type="CDD" id="cd05276">
    <property type="entry name" value="p53_inducible_oxidoreductase"/>
    <property type="match status" value="1"/>
</dbReference>
<accession>L1MD09</accession>
<dbReference type="Pfam" id="PF00107">
    <property type="entry name" value="ADH_zinc_N"/>
    <property type="match status" value="1"/>
</dbReference>
<evidence type="ECO:0000256" key="2">
    <source>
        <dbReference type="ARBA" id="ARBA00023002"/>
    </source>
</evidence>
<dbReference type="GO" id="GO:0008270">
    <property type="term" value="F:zinc ion binding"/>
    <property type="evidence" value="ECO:0007669"/>
    <property type="project" value="InterPro"/>
</dbReference>
<dbReference type="InterPro" id="IPR013149">
    <property type="entry name" value="ADH-like_C"/>
</dbReference>
<dbReference type="InterPro" id="IPR014189">
    <property type="entry name" value="Quinone_OxRdtase_PIG3"/>
</dbReference>
<dbReference type="GO" id="GO:0016651">
    <property type="term" value="F:oxidoreductase activity, acting on NAD(P)H"/>
    <property type="evidence" value="ECO:0007669"/>
    <property type="project" value="TreeGrafter"/>
</dbReference>
<dbReference type="eggNOG" id="COG0604">
    <property type="taxonomic scope" value="Bacteria"/>
</dbReference>
<dbReference type="SMART" id="SM00829">
    <property type="entry name" value="PKS_ER"/>
    <property type="match status" value="1"/>
</dbReference>
<evidence type="ECO:0000313" key="4">
    <source>
        <dbReference type="EMBL" id="EKX88854.1"/>
    </source>
</evidence>
<evidence type="ECO:0000313" key="5">
    <source>
        <dbReference type="Proteomes" id="UP000010445"/>
    </source>
</evidence>
<dbReference type="Pfam" id="PF08240">
    <property type="entry name" value="ADH_N"/>
    <property type="match status" value="1"/>
</dbReference>